<dbReference type="Pfam" id="PF00041">
    <property type="entry name" value="fn3"/>
    <property type="match status" value="1"/>
</dbReference>
<evidence type="ECO:0000259" key="6">
    <source>
        <dbReference type="PROSITE" id="PS51820"/>
    </source>
</evidence>
<dbReference type="PROSITE" id="PS50853">
    <property type="entry name" value="FN3"/>
    <property type="match status" value="3"/>
</dbReference>
<proteinExistence type="predicted"/>
<dbReference type="Gene3D" id="2.60.40.10">
    <property type="entry name" value="Immunoglobulins"/>
    <property type="match status" value="5"/>
</dbReference>
<feature type="region of interest" description="Disordered" evidence="3">
    <location>
        <begin position="444"/>
        <end position="466"/>
    </location>
</feature>
<accession>A0A5N8VPE2</accession>
<dbReference type="CDD" id="cd00063">
    <property type="entry name" value="FN3"/>
    <property type="match status" value="2"/>
</dbReference>
<dbReference type="Proteomes" id="UP000325849">
    <property type="component" value="Unassembled WGS sequence"/>
</dbReference>
<feature type="region of interest" description="Disordered" evidence="3">
    <location>
        <begin position="262"/>
        <end position="287"/>
    </location>
</feature>
<dbReference type="EMBL" id="VJZD01000189">
    <property type="protein sequence ID" value="MPY35974.1"/>
    <property type="molecule type" value="Genomic_DNA"/>
</dbReference>
<dbReference type="SUPFAM" id="SSF56988">
    <property type="entry name" value="Anthrax protective antigen"/>
    <property type="match status" value="1"/>
</dbReference>
<dbReference type="InterPro" id="IPR003961">
    <property type="entry name" value="FN3_dom"/>
</dbReference>
<dbReference type="InterPro" id="IPR011658">
    <property type="entry name" value="PA14_dom"/>
</dbReference>
<feature type="signal peptide" evidence="4">
    <location>
        <begin position="1"/>
        <end position="40"/>
    </location>
</feature>
<reference evidence="7 8" key="1">
    <citation type="submission" date="2019-07" db="EMBL/GenBank/DDBJ databases">
        <title>New species of Amycolatopsis and Streptomyces.</title>
        <authorList>
            <person name="Duangmal K."/>
            <person name="Teo W.F.A."/>
            <person name="Lipun K."/>
        </authorList>
    </citation>
    <scope>NUCLEOTIDE SEQUENCE [LARGE SCALE GENOMIC DNA]</scope>
    <source>
        <strain evidence="7 8">NBRC 109810</strain>
    </source>
</reference>
<evidence type="ECO:0000256" key="1">
    <source>
        <dbReference type="ARBA" id="ARBA00023295"/>
    </source>
</evidence>
<keyword evidence="4" id="KW-0732">Signal</keyword>
<feature type="domain" description="Fibronectin type-III" evidence="5">
    <location>
        <begin position="376"/>
        <end position="461"/>
    </location>
</feature>
<evidence type="ECO:0000313" key="7">
    <source>
        <dbReference type="EMBL" id="MPY35974.1"/>
    </source>
</evidence>
<evidence type="ECO:0000256" key="2">
    <source>
        <dbReference type="ARBA" id="ARBA00023326"/>
    </source>
</evidence>
<feature type="compositionally biased region" description="Polar residues" evidence="3">
    <location>
        <begin position="262"/>
        <end position="276"/>
    </location>
</feature>
<feature type="compositionally biased region" description="Low complexity" evidence="3">
    <location>
        <begin position="446"/>
        <end position="458"/>
    </location>
</feature>
<sequence>MTESDSSIPMHPRLRAACATSATTLAAATAGLALPATAHAAVTCADGVWKATYHPNTSFSGTPRLTTCDTSINENYGTGDPAGVTLPKDNFSVRWQTTRNFGSGGPFTFTTAVRDGIRVYVDGIRKVDLWKDVSTTRTKTVNVTIAGGRHSIRVDFVAWTGSANVKFDYAPRTSATVDTVKPLAPTGLSASYDPTTAKVTTRWAKSPEMDLAGYRVYRRLAGATAWTRIATPTTTSFTDSPPATGAGYQYVVRAVDKAGNESGSSLVQSVTTTDRTPPSAPTGLTATDGPSGIAVAWQPVTGAARYYLYRASQIMDDDSAPVYRQVATVTAASWTDTTARENLYHLYRVSAVDAAGNVSAQSAVGSVARGDHPPLPPTGLTASPVSGTGIVLKWSASPSEDVHHYKVYRNGRLVEANARTATYTDPYVRHDKKYDYTVTAVDRQSNESVSSETASAVAPREGLAPDPVEGLRATPYEDGVLILWQPSQSWDVSRYQVYKGEYTAGTWTYYPLREGWSEYDQGLYYFHETPADGETVRYAVLAIDESGNSRFDTGEPFSFVTVTERDLATPTVPTPPGAPLELTARAISEVSAELTWSCLAEDCAGATGFHVYRWDGHTSSYTRLTSTPLGASTRFYSDSGAPSGIAHHYWVTAVMPDGTESAPAAATDADS</sequence>
<feature type="domain" description="PA14" evidence="6">
    <location>
        <begin position="44"/>
        <end position="185"/>
    </location>
</feature>
<evidence type="ECO:0000256" key="4">
    <source>
        <dbReference type="SAM" id="SignalP"/>
    </source>
</evidence>
<evidence type="ECO:0000259" key="5">
    <source>
        <dbReference type="PROSITE" id="PS50853"/>
    </source>
</evidence>
<dbReference type="GO" id="GO:0016798">
    <property type="term" value="F:hydrolase activity, acting on glycosyl bonds"/>
    <property type="evidence" value="ECO:0007669"/>
    <property type="project" value="UniProtKB-KW"/>
</dbReference>
<gene>
    <name evidence="7" type="ORF">FNH09_33520</name>
</gene>
<keyword evidence="1" id="KW-0326">Glycosidase</keyword>
<organism evidence="7 8">
    <name type="scientific">Streptomyces adustus</name>
    <dbReference type="NCBI Taxonomy" id="1609272"/>
    <lineage>
        <taxon>Bacteria</taxon>
        <taxon>Bacillati</taxon>
        <taxon>Actinomycetota</taxon>
        <taxon>Actinomycetes</taxon>
        <taxon>Kitasatosporales</taxon>
        <taxon>Streptomycetaceae</taxon>
        <taxon>Streptomyces</taxon>
    </lineage>
</organism>
<dbReference type="InterPro" id="IPR013783">
    <property type="entry name" value="Ig-like_fold"/>
</dbReference>
<dbReference type="OrthoDB" id="9815404at2"/>
<keyword evidence="1" id="KW-0378">Hydrolase</keyword>
<feature type="domain" description="Fibronectin type-III" evidence="5">
    <location>
        <begin position="578"/>
        <end position="671"/>
    </location>
</feature>
<dbReference type="SMART" id="SM00758">
    <property type="entry name" value="PA14"/>
    <property type="match status" value="1"/>
</dbReference>
<dbReference type="InterPro" id="IPR037524">
    <property type="entry name" value="PA14/GLEYA"/>
</dbReference>
<dbReference type="PROSITE" id="PS51820">
    <property type="entry name" value="PA14"/>
    <property type="match status" value="1"/>
</dbReference>
<dbReference type="Pfam" id="PF07691">
    <property type="entry name" value="PA14"/>
    <property type="match status" value="1"/>
</dbReference>
<feature type="domain" description="Fibronectin type-III" evidence="5">
    <location>
        <begin position="184"/>
        <end position="279"/>
    </location>
</feature>
<keyword evidence="2" id="KW-0624">Polysaccharide degradation</keyword>
<dbReference type="SMART" id="SM00060">
    <property type="entry name" value="FN3"/>
    <property type="match status" value="5"/>
</dbReference>
<protein>
    <submittedName>
        <fullName evidence="7">Cellulose 1,4-beta-cellobiosidase</fullName>
    </submittedName>
</protein>
<dbReference type="Gene3D" id="3.90.182.10">
    <property type="entry name" value="Toxin - Anthrax Protective Antigen,domain 1"/>
    <property type="match status" value="1"/>
</dbReference>
<dbReference type="InterPro" id="IPR036116">
    <property type="entry name" value="FN3_sf"/>
</dbReference>
<dbReference type="GO" id="GO:0000272">
    <property type="term" value="P:polysaccharide catabolic process"/>
    <property type="evidence" value="ECO:0007669"/>
    <property type="project" value="UniProtKB-KW"/>
</dbReference>
<name>A0A5N8VPE2_9ACTN</name>
<keyword evidence="8" id="KW-1185">Reference proteome</keyword>
<dbReference type="SUPFAM" id="SSF49265">
    <property type="entry name" value="Fibronectin type III"/>
    <property type="match status" value="3"/>
</dbReference>
<dbReference type="AlphaFoldDB" id="A0A5N8VPE2"/>
<evidence type="ECO:0000313" key="8">
    <source>
        <dbReference type="Proteomes" id="UP000325849"/>
    </source>
</evidence>
<evidence type="ECO:0000256" key="3">
    <source>
        <dbReference type="SAM" id="MobiDB-lite"/>
    </source>
</evidence>
<comment type="caution">
    <text evidence="7">The sequence shown here is derived from an EMBL/GenBank/DDBJ whole genome shotgun (WGS) entry which is preliminary data.</text>
</comment>
<keyword evidence="2" id="KW-0119">Carbohydrate metabolism</keyword>
<feature type="chain" id="PRO_5024821153" evidence="4">
    <location>
        <begin position="41"/>
        <end position="671"/>
    </location>
</feature>